<keyword evidence="2" id="KW-1185">Reference proteome</keyword>
<name>A0AA88RDD5_9ASTE</name>
<comment type="caution">
    <text evidence="1">The sequence shown here is derived from an EMBL/GenBank/DDBJ whole genome shotgun (WGS) entry which is preliminary data.</text>
</comment>
<gene>
    <name evidence="1" type="ORF">RJ640_007083</name>
</gene>
<reference evidence="1" key="1">
    <citation type="submission" date="2022-12" db="EMBL/GenBank/DDBJ databases">
        <title>Draft genome assemblies for two species of Escallonia (Escalloniales).</title>
        <authorList>
            <person name="Chanderbali A."/>
            <person name="Dervinis C."/>
            <person name="Anghel I."/>
            <person name="Soltis D."/>
            <person name="Soltis P."/>
            <person name="Zapata F."/>
        </authorList>
    </citation>
    <scope>NUCLEOTIDE SEQUENCE</scope>
    <source>
        <strain evidence="1">UCBG92.1500</strain>
        <tissue evidence="1">Leaf</tissue>
    </source>
</reference>
<proteinExistence type="predicted"/>
<accession>A0AA88RDD5</accession>
<evidence type="ECO:0000313" key="1">
    <source>
        <dbReference type="EMBL" id="KAK2979940.1"/>
    </source>
</evidence>
<organism evidence="1 2">
    <name type="scientific">Escallonia rubra</name>
    <dbReference type="NCBI Taxonomy" id="112253"/>
    <lineage>
        <taxon>Eukaryota</taxon>
        <taxon>Viridiplantae</taxon>
        <taxon>Streptophyta</taxon>
        <taxon>Embryophyta</taxon>
        <taxon>Tracheophyta</taxon>
        <taxon>Spermatophyta</taxon>
        <taxon>Magnoliopsida</taxon>
        <taxon>eudicotyledons</taxon>
        <taxon>Gunneridae</taxon>
        <taxon>Pentapetalae</taxon>
        <taxon>asterids</taxon>
        <taxon>campanulids</taxon>
        <taxon>Escalloniales</taxon>
        <taxon>Escalloniaceae</taxon>
        <taxon>Escallonia</taxon>
    </lineage>
</organism>
<dbReference type="CDD" id="cd04371">
    <property type="entry name" value="DEP"/>
    <property type="match status" value="1"/>
</dbReference>
<dbReference type="Gene3D" id="1.10.10.10">
    <property type="entry name" value="Winged helix-like DNA-binding domain superfamily/Winged helix DNA-binding domain"/>
    <property type="match status" value="1"/>
</dbReference>
<dbReference type="EMBL" id="JAVXUO010001696">
    <property type="protein sequence ID" value="KAK2979940.1"/>
    <property type="molecule type" value="Genomic_DNA"/>
</dbReference>
<dbReference type="InterPro" id="IPR036388">
    <property type="entry name" value="WH-like_DNA-bd_sf"/>
</dbReference>
<dbReference type="PANTHER" id="PTHR46361">
    <property type="entry name" value="ELECTRON CARRIER/ PROTEIN DISULFIDE OXIDOREDUCTASE"/>
    <property type="match status" value="1"/>
</dbReference>
<protein>
    <submittedName>
        <fullName evidence="1">Uncharacterized protein</fullName>
    </submittedName>
</protein>
<dbReference type="SUPFAM" id="SSF46785">
    <property type="entry name" value="Winged helix' DNA-binding domain"/>
    <property type="match status" value="1"/>
</dbReference>
<dbReference type="Proteomes" id="UP001187471">
    <property type="component" value="Unassembled WGS sequence"/>
</dbReference>
<evidence type="ECO:0000313" key="2">
    <source>
        <dbReference type="Proteomes" id="UP001187471"/>
    </source>
</evidence>
<dbReference type="InterPro" id="IPR036390">
    <property type="entry name" value="WH_DNA-bd_sf"/>
</dbReference>
<dbReference type="PANTHER" id="PTHR46361:SF1">
    <property type="entry name" value="F26K24.21 PROTEIN"/>
    <property type="match status" value="1"/>
</dbReference>
<dbReference type="AlphaFoldDB" id="A0AA88RDD5"/>
<sequence>MHAQPKGLEMQEQAIEIGKQLAQKHFIHHVFGFFPNLHREIEFEDGNLFYRFLEHEPFIPRCFNFRGSTNDSEPKSAAIVGLRLTKIMSAILESYASEDQRHLDYAGISNSEEFRRVQFITVPLISLVLPDA</sequence>